<name>A0A916QRZ3_9RHOB</name>
<feature type="binding site" evidence="1">
    <location>
        <position position="305"/>
    </location>
    <ligand>
        <name>L-histidine</name>
        <dbReference type="ChEBI" id="CHEBI:57595"/>
    </ligand>
</feature>
<feature type="binding site" evidence="1">
    <location>
        <position position="94"/>
    </location>
    <ligand>
        <name>L-histidine</name>
        <dbReference type="ChEBI" id="CHEBI:57595"/>
    </ligand>
</feature>
<protein>
    <submittedName>
        <fullName evidence="3">ATP phosphoribosyltransferase regulatory subunit</fullName>
    </submittedName>
</protein>
<reference evidence="3" key="2">
    <citation type="submission" date="2020-09" db="EMBL/GenBank/DDBJ databases">
        <authorList>
            <person name="Sun Q."/>
            <person name="Zhou Y."/>
        </authorList>
    </citation>
    <scope>NUCLEOTIDE SEQUENCE</scope>
    <source>
        <strain evidence="3">CGMCC 1.15880</strain>
    </source>
</reference>
<dbReference type="PIRSF" id="PIRSF001549">
    <property type="entry name" value="His-tRNA_synth"/>
    <property type="match status" value="1"/>
</dbReference>
<evidence type="ECO:0000313" key="3">
    <source>
        <dbReference type="EMBL" id="GGA06546.1"/>
    </source>
</evidence>
<dbReference type="PANTHER" id="PTHR11476:SF7">
    <property type="entry name" value="HISTIDINE--TRNA LIGASE"/>
    <property type="match status" value="1"/>
</dbReference>
<reference evidence="3" key="1">
    <citation type="journal article" date="2014" name="Int. J. Syst. Evol. Microbiol.">
        <title>Complete genome sequence of Corynebacterium casei LMG S-19264T (=DSM 44701T), isolated from a smear-ripened cheese.</title>
        <authorList>
            <consortium name="US DOE Joint Genome Institute (JGI-PGF)"/>
            <person name="Walter F."/>
            <person name="Albersmeier A."/>
            <person name="Kalinowski J."/>
            <person name="Ruckert C."/>
        </authorList>
    </citation>
    <scope>NUCLEOTIDE SEQUENCE</scope>
    <source>
        <strain evidence="3">CGMCC 1.15880</strain>
    </source>
</reference>
<dbReference type="Gene3D" id="3.30.930.10">
    <property type="entry name" value="Bira Bifunctional Protein, Domain 2"/>
    <property type="match status" value="1"/>
</dbReference>
<dbReference type="GO" id="GO:0016757">
    <property type="term" value="F:glycosyltransferase activity"/>
    <property type="evidence" value="ECO:0007669"/>
    <property type="project" value="UniProtKB-KW"/>
</dbReference>
<evidence type="ECO:0000256" key="1">
    <source>
        <dbReference type="PIRSR" id="PIRSR001549-1"/>
    </source>
</evidence>
<feature type="binding site" evidence="1">
    <location>
        <begin position="310"/>
        <end position="311"/>
    </location>
    <ligand>
        <name>L-histidine</name>
        <dbReference type="ChEBI" id="CHEBI:57595"/>
    </ligand>
</feature>
<proteinExistence type="predicted"/>
<dbReference type="NCBIfam" id="NF008952">
    <property type="entry name" value="PRK12295.1-5"/>
    <property type="match status" value="1"/>
</dbReference>
<dbReference type="InterPro" id="IPR004516">
    <property type="entry name" value="HisRS/HisZ"/>
</dbReference>
<keyword evidence="3" id="KW-0328">Glycosyltransferase</keyword>
<dbReference type="RefSeq" id="WP_188670201.1">
    <property type="nucleotide sequence ID" value="NZ_BMKA01000001.1"/>
</dbReference>
<dbReference type="InterPro" id="IPR045864">
    <property type="entry name" value="aa-tRNA-synth_II/BPL/LPL"/>
</dbReference>
<evidence type="ECO:0000313" key="4">
    <source>
        <dbReference type="Proteomes" id="UP000628017"/>
    </source>
</evidence>
<organism evidence="3 4">
    <name type="scientific">Neptunicoccus cionae</name>
    <dbReference type="NCBI Taxonomy" id="2035344"/>
    <lineage>
        <taxon>Bacteria</taxon>
        <taxon>Pseudomonadati</taxon>
        <taxon>Pseudomonadota</taxon>
        <taxon>Alphaproteobacteria</taxon>
        <taxon>Rhodobacterales</taxon>
        <taxon>Paracoccaceae</taxon>
        <taxon>Neptunicoccus</taxon>
    </lineage>
</organism>
<accession>A0A916QRZ3</accession>
<feature type="binding site" evidence="1">
    <location>
        <begin position="67"/>
        <end position="69"/>
    </location>
    <ligand>
        <name>L-histidine</name>
        <dbReference type="ChEBI" id="CHEBI:57595"/>
    </ligand>
</feature>
<feature type="domain" description="Class II Histidinyl-tRNA synthetase (HisRS)-like catalytic core" evidence="2">
    <location>
        <begin position="6"/>
        <end position="210"/>
    </location>
</feature>
<feature type="binding site" evidence="1">
    <location>
        <position position="110"/>
    </location>
    <ligand>
        <name>L-histidine</name>
        <dbReference type="ChEBI" id="CHEBI:57595"/>
    </ligand>
</feature>
<dbReference type="AlphaFoldDB" id="A0A916QRZ3"/>
<dbReference type="Proteomes" id="UP000628017">
    <property type="component" value="Unassembled WGS sequence"/>
</dbReference>
<sequence length="368" mass="40011">MKNDRRARIKEVADRLAAGFVSAGALPVETDSLLPADVLLDLYGEDIRARAYVTHDPVQGEQMLRPDFTVPIVQRHMAEGAEPARYTYNGNVWRKQSGGRPTEYTQVGYELFDRTDPAGADAEVFAMFSGMLAGYPIKVTTGDMGILLAAVDGLKTTDRRRAALRRHVWRPVRFVRLLERYGGMTPPLETRSDLLDQVAAQGAEKVLAQAGTPQGLRSEQEVLARIAVLQQDAAAAPISSEEVQMLEQVLALKDTSSAALETLRDMAASFPALQAPADAMEDRLKAMAARRVDVDSLPFEVSFGRTSMEYYDGFVFGFTSPDRPDLPVVASGGRYDALTRVLGQGRSIAAVGGVIRPEALVAVQEGAL</sequence>
<dbReference type="InterPro" id="IPR041715">
    <property type="entry name" value="HisRS-like_core"/>
</dbReference>
<gene>
    <name evidence="3" type="ORF">GCM10011498_02810</name>
</gene>
<dbReference type="EMBL" id="BMKA01000001">
    <property type="protein sequence ID" value="GGA06546.1"/>
    <property type="molecule type" value="Genomic_DNA"/>
</dbReference>
<dbReference type="Pfam" id="PF13393">
    <property type="entry name" value="tRNA-synt_His"/>
    <property type="match status" value="1"/>
</dbReference>
<keyword evidence="3" id="KW-0808">Transferase</keyword>
<dbReference type="SUPFAM" id="SSF55681">
    <property type="entry name" value="Class II aaRS and biotin synthetases"/>
    <property type="match status" value="1"/>
</dbReference>
<dbReference type="GO" id="GO:0005737">
    <property type="term" value="C:cytoplasm"/>
    <property type="evidence" value="ECO:0007669"/>
    <property type="project" value="InterPro"/>
</dbReference>
<evidence type="ECO:0000259" key="2">
    <source>
        <dbReference type="Pfam" id="PF13393"/>
    </source>
</evidence>
<keyword evidence="4" id="KW-1185">Reference proteome</keyword>
<feature type="binding site" evidence="1">
    <location>
        <position position="106"/>
    </location>
    <ligand>
        <name>L-histidine</name>
        <dbReference type="ChEBI" id="CHEBI:57595"/>
    </ligand>
</feature>
<dbReference type="PANTHER" id="PTHR11476">
    <property type="entry name" value="HISTIDYL-TRNA SYNTHETASE"/>
    <property type="match status" value="1"/>
</dbReference>
<comment type="caution">
    <text evidence="3">The sequence shown here is derived from an EMBL/GenBank/DDBJ whole genome shotgun (WGS) entry which is preliminary data.</text>
</comment>